<dbReference type="InterPro" id="IPR011009">
    <property type="entry name" value="Kinase-like_dom_sf"/>
</dbReference>
<name>A0ABX8Z714_9NEIS</name>
<keyword evidence="3" id="KW-1185">Reference proteome</keyword>
<evidence type="ECO:0000313" key="3">
    <source>
        <dbReference type="Proteomes" id="UP000825679"/>
    </source>
</evidence>
<dbReference type="SUPFAM" id="SSF56112">
    <property type="entry name" value="Protein kinase-like (PK-like)"/>
    <property type="match status" value="1"/>
</dbReference>
<dbReference type="InterPro" id="IPR002575">
    <property type="entry name" value="Aminoglycoside_PTrfase"/>
</dbReference>
<dbReference type="PANTHER" id="PTHR21310">
    <property type="entry name" value="AMINOGLYCOSIDE PHOSPHOTRANSFERASE-RELATED-RELATED"/>
    <property type="match status" value="1"/>
</dbReference>
<dbReference type="Proteomes" id="UP000825679">
    <property type="component" value="Chromosome"/>
</dbReference>
<evidence type="ECO:0000259" key="1">
    <source>
        <dbReference type="Pfam" id="PF01636"/>
    </source>
</evidence>
<proteinExistence type="predicted"/>
<dbReference type="InterPro" id="IPR051678">
    <property type="entry name" value="AGP_Transferase"/>
</dbReference>
<feature type="domain" description="Aminoglycoside phosphotransferase" evidence="1">
    <location>
        <begin position="83"/>
        <end position="298"/>
    </location>
</feature>
<protein>
    <submittedName>
        <fullName evidence="2">Phosphotransferase</fullName>
    </submittedName>
</protein>
<dbReference type="Pfam" id="PF01636">
    <property type="entry name" value="APH"/>
    <property type="match status" value="1"/>
</dbReference>
<evidence type="ECO:0000313" key="2">
    <source>
        <dbReference type="EMBL" id="QZA78107.1"/>
    </source>
</evidence>
<dbReference type="EMBL" id="CP081150">
    <property type="protein sequence ID" value="QZA78107.1"/>
    <property type="molecule type" value="Genomic_DNA"/>
</dbReference>
<dbReference type="PANTHER" id="PTHR21310:SF15">
    <property type="entry name" value="AMINOGLYCOSIDE PHOSPHOTRANSFERASE DOMAIN-CONTAINING PROTEIN"/>
    <property type="match status" value="1"/>
</dbReference>
<sequence>MTRRRVADSAGARQNDADKVRLEFRIEIVGAQGNRVIYPKPNFLRLLTMETSHYREPALALAAQVGLKNVTVTGEVPSFYGHVVFISSEQGEYVVKFSRQAGRLASEVQALNRLRPHSVLPMPEILFHGLVASEQGDLDTLLMPRLSGVPAWELPDPLPNPAQTAQQIVEQMLAWHAVSDARGFEHADGSFTNEFLPAFESWVRPLHEFIKSSNSPFSPELRAAYAQLWDERERFLAPISGPSSLCHDDPHACNFLYDVDTGFPTSAIDPCDVAFRHREQDIFHLADAYPQWRLLETYIEQCPLAEGYAARRWFFSLWDDVKHSVNVGWYDAPWFAAKFTRLAETDASFVELAAAANQAHPAKAEA</sequence>
<gene>
    <name evidence="2" type="ORF">K4H28_01330</name>
</gene>
<dbReference type="RefSeq" id="WP_221006480.1">
    <property type="nucleotide sequence ID" value="NZ_CP081150.1"/>
</dbReference>
<organism evidence="2 3">
    <name type="scientific">Deefgea tanakiae</name>
    <dbReference type="NCBI Taxonomy" id="2865840"/>
    <lineage>
        <taxon>Bacteria</taxon>
        <taxon>Pseudomonadati</taxon>
        <taxon>Pseudomonadota</taxon>
        <taxon>Betaproteobacteria</taxon>
        <taxon>Neisseriales</taxon>
        <taxon>Chitinibacteraceae</taxon>
        <taxon>Deefgea</taxon>
    </lineage>
</organism>
<accession>A0ABX8Z714</accession>
<reference evidence="2 3" key="1">
    <citation type="submission" date="2021-08" db="EMBL/GenBank/DDBJ databases">
        <title>complete genome sequencing of Deefgea sp. D25.</title>
        <authorList>
            <person name="Bae J.-W."/>
            <person name="Gim D.-H."/>
        </authorList>
    </citation>
    <scope>NUCLEOTIDE SEQUENCE [LARGE SCALE GENOMIC DNA]</scope>
    <source>
        <strain evidence="2 3">D25</strain>
    </source>
</reference>